<gene>
    <name evidence="2" type="ORF">FA14DRAFT_154384</name>
</gene>
<evidence type="ECO:0000313" key="2">
    <source>
        <dbReference type="EMBL" id="PWN34948.1"/>
    </source>
</evidence>
<dbReference type="RefSeq" id="XP_025355250.1">
    <property type="nucleotide sequence ID" value="XM_025497676.1"/>
</dbReference>
<feature type="compositionally biased region" description="Basic and acidic residues" evidence="1">
    <location>
        <begin position="70"/>
        <end position="85"/>
    </location>
</feature>
<sequence>MIAVDMDDERISSKGDVDASLQPKTTLFDLNVPALPISDSEKETEITNLTPKSSSNKKKGSKRVRFPSLTKEERTKHWREEKRRTRAKLTPEVRLARYRHDQDVKRERFKNALNPSYLSSLQKPEEQEALLAMATERRLKHRRKARAVLQAERAQKGIKSTFFSKYDP</sequence>
<evidence type="ECO:0000256" key="1">
    <source>
        <dbReference type="SAM" id="MobiDB-lite"/>
    </source>
</evidence>
<dbReference type="EMBL" id="KZ819603">
    <property type="protein sequence ID" value="PWN34948.1"/>
    <property type="molecule type" value="Genomic_DNA"/>
</dbReference>
<reference evidence="2 3" key="1">
    <citation type="journal article" date="2018" name="Mol. Biol. Evol.">
        <title>Broad Genomic Sampling Reveals a Smut Pathogenic Ancestry of the Fungal Clade Ustilaginomycotina.</title>
        <authorList>
            <person name="Kijpornyongpan T."/>
            <person name="Mondo S.J."/>
            <person name="Barry K."/>
            <person name="Sandor L."/>
            <person name="Lee J."/>
            <person name="Lipzen A."/>
            <person name="Pangilinan J."/>
            <person name="LaButti K."/>
            <person name="Hainaut M."/>
            <person name="Henrissat B."/>
            <person name="Grigoriev I.V."/>
            <person name="Spatafora J.W."/>
            <person name="Aime M.C."/>
        </authorList>
    </citation>
    <scope>NUCLEOTIDE SEQUENCE [LARGE SCALE GENOMIC DNA]</scope>
    <source>
        <strain evidence="2 3">MCA 3882</strain>
    </source>
</reference>
<accession>A0A316VCY1</accession>
<feature type="region of interest" description="Disordered" evidence="1">
    <location>
        <begin position="39"/>
        <end position="85"/>
    </location>
</feature>
<organism evidence="2 3">
    <name type="scientific">Meira miltonrushii</name>
    <dbReference type="NCBI Taxonomy" id="1280837"/>
    <lineage>
        <taxon>Eukaryota</taxon>
        <taxon>Fungi</taxon>
        <taxon>Dikarya</taxon>
        <taxon>Basidiomycota</taxon>
        <taxon>Ustilaginomycotina</taxon>
        <taxon>Exobasidiomycetes</taxon>
        <taxon>Exobasidiales</taxon>
        <taxon>Brachybasidiaceae</taxon>
        <taxon>Meira</taxon>
    </lineage>
</organism>
<dbReference type="Proteomes" id="UP000245771">
    <property type="component" value="Unassembled WGS sequence"/>
</dbReference>
<name>A0A316VCY1_9BASI</name>
<proteinExistence type="predicted"/>
<dbReference type="GeneID" id="37019457"/>
<feature type="compositionally biased region" description="Basic residues" evidence="1">
    <location>
        <begin position="55"/>
        <end position="65"/>
    </location>
</feature>
<evidence type="ECO:0000313" key="3">
    <source>
        <dbReference type="Proteomes" id="UP000245771"/>
    </source>
</evidence>
<keyword evidence="3" id="KW-1185">Reference proteome</keyword>
<dbReference type="InParanoid" id="A0A316VCY1"/>
<dbReference type="AlphaFoldDB" id="A0A316VCY1"/>
<protein>
    <submittedName>
        <fullName evidence="2">Uncharacterized protein</fullName>
    </submittedName>
</protein>